<evidence type="ECO:0000256" key="4">
    <source>
        <dbReference type="ARBA" id="ARBA00022801"/>
    </source>
</evidence>
<reference evidence="8" key="1">
    <citation type="submission" date="2023-07" db="EMBL/GenBank/DDBJ databases">
        <title>30 novel species of actinomycetes from the DSMZ collection.</title>
        <authorList>
            <person name="Nouioui I."/>
        </authorList>
    </citation>
    <scope>NUCLEOTIDE SEQUENCE [LARGE SCALE GENOMIC DNA]</scope>
    <source>
        <strain evidence="8">DSM 42041</strain>
    </source>
</reference>
<dbReference type="SUPFAM" id="SSF52540">
    <property type="entry name" value="P-loop containing nucleoside triphosphate hydrolases"/>
    <property type="match status" value="1"/>
</dbReference>
<dbReference type="RefSeq" id="WP_311676210.1">
    <property type="nucleotide sequence ID" value="NZ_JAVREQ010000046.1"/>
</dbReference>
<keyword evidence="7" id="KW-0540">Nuclease</keyword>
<comment type="similarity">
    <text evidence="2">In the central section; belongs to the CRISPR-associated helicase Cas3 family.</text>
</comment>
<dbReference type="PROSITE" id="PS51643">
    <property type="entry name" value="HD_CAS3"/>
    <property type="match status" value="1"/>
</dbReference>
<keyword evidence="8" id="KW-1185">Reference proteome</keyword>
<dbReference type="Gene3D" id="3.40.50.300">
    <property type="entry name" value="P-loop containing nucleotide triphosphate hydrolases"/>
    <property type="match status" value="1"/>
</dbReference>
<gene>
    <name evidence="7" type="ORF">RM572_28185</name>
</gene>
<dbReference type="NCBIfam" id="TIGR01596">
    <property type="entry name" value="cas3_HD"/>
    <property type="match status" value="1"/>
</dbReference>
<evidence type="ECO:0000256" key="1">
    <source>
        <dbReference type="ARBA" id="ARBA00006847"/>
    </source>
</evidence>
<evidence type="ECO:0000259" key="6">
    <source>
        <dbReference type="PROSITE" id="PS51643"/>
    </source>
</evidence>
<comment type="caution">
    <text evidence="7">The sequence shown here is derived from an EMBL/GenBank/DDBJ whole genome shotgun (WGS) entry which is preliminary data.</text>
</comment>
<proteinExistence type="inferred from homology"/>
<dbReference type="InterPro" id="IPR038257">
    <property type="entry name" value="CRISPR-assoc_Cas3_HD_sf"/>
</dbReference>
<keyword evidence="5" id="KW-0051">Antiviral defense</keyword>
<dbReference type="InterPro" id="IPR006483">
    <property type="entry name" value="CRISPR-assoc_Cas3_HD"/>
</dbReference>
<accession>A0ABU2P060</accession>
<evidence type="ECO:0000256" key="2">
    <source>
        <dbReference type="ARBA" id="ARBA00009046"/>
    </source>
</evidence>
<keyword evidence="7" id="KW-0255">Endonuclease</keyword>
<dbReference type="EMBL" id="JAVREQ010000046">
    <property type="protein sequence ID" value="MDT0382636.1"/>
    <property type="molecule type" value="Genomic_DNA"/>
</dbReference>
<evidence type="ECO:0000256" key="5">
    <source>
        <dbReference type="ARBA" id="ARBA00023118"/>
    </source>
</evidence>
<organism evidence="7 8">
    <name type="scientific">Streptomyces hazeniae</name>
    <dbReference type="NCBI Taxonomy" id="3075538"/>
    <lineage>
        <taxon>Bacteria</taxon>
        <taxon>Bacillati</taxon>
        <taxon>Actinomycetota</taxon>
        <taxon>Actinomycetes</taxon>
        <taxon>Kitasatosporales</taxon>
        <taxon>Streptomycetaceae</taxon>
        <taxon>Streptomyces</taxon>
    </lineage>
</organism>
<evidence type="ECO:0000313" key="7">
    <source>
        <dbReference type="EMBL" id="MDT0382636.1"/>
    </source>
</evidence>
<protein>
    <submittedName>
        <fullName evidence="7">CRISPR-associated endonuclease Cas3</fullName>
    </submittedName>
</protein>
<dbReference type="Gene3D" id="1.10.3210.30">
    <property type="match status" value="1"/>
</dbReference>
<dbReference type="InterPro" id="IPR027417">
    <property type="entry name" value="P-loop_NTPase"/>
</dbReference>
<dbReference type="GO" id="GO:0004519">
    <property type="term" value="F:endonuclease activity"/>
    <property type="evidence" value="ECO:0007669"/>
    <property type="project" value="UniProtKB-KW"/>
</dbReference>
<evidence type="ECO:0000313" key="8">
    <source>
        <dbReference type="Proteomes" id="UP001183414"/>
    </source>
</evidence>
<dbReference type="Proteomes" id="UP001183414">
    <property type="component" value="Unassembled WGS sequence"/>
</dbReference>
<keyword evidence="3" id="KW-0479">Metal-binding</keyword>
<sequence>MVDVRLCGKSEGLVEPYPVIGHLIDSAMVCGAVWDHVLSERQRRRIATALGSDPSEAKRAVMFWTGLHDLGKIMPQFQDMILKGRSAHCGFLTEAGYAHDRQGDAKAGRTRHESATHAALPQLLTQLGYPTSGGRLAKLLSVQVAQILGGHHGRYPSDSDPRDLHAPLARMPELGSGTWAEQRQQHTEALYEVLGRPTVPDCRAMSPITAAVVTGAVIVSDWIASQEHVIEAQQKVIETQRNFGSFPSLRLHARNAERMASTLLEDAGLGQAAFKTGGFRDLFPGIQSPYPLQLSVAEGLSGISLQEPGILLVTAPTGDGKTETALYAASLMGTACGSTGLFFALPTQATANQMYGRLVAFAKQNLLDPAQLTLLHGAADLHLPYTEPQPDRAADVPEPRVLSDCEAGAGRDARVSVEAGRWLRSRGRGILAPLAVGTIDQALMGVLPLKRNALRHLGLSGMNRSGSDGGSIP</sequence>
<name>A0ABU2P060_9ACTN</name>
<dbReference type="CDD" id="cd17930">
    <property type="entry name" value="DEXHc_cas3"/>
    <property type="match status" value="1"/>
</dbReference>
<comment type="similarity">
    <text evidence="1">In the N-terminal section; belongs to the CRISPR-associated nuclease Cas3-HD family.</text>
</comment>
<dbReference type="CDD" id="cd09641">
    <property type="entry name" value="Cas3''_I"/>
    <property type="match status" value="1"/>
</dbReference>
<keyword evidence="4" id="KW-0378">Hydrolase</keyword>
<feature type="domain" description="HD Cas3-type" evidence="6">
    <location>
        <begin position="12"/>
        <end position="223"/>
    </location>
</feature>
<dbReference type="Pfam" id="PF18019">
    <property type="entry name" value="Cas3_HD"/>
    <property type="match status" value="1"/>
</dbReference>
<evidence type="ECO:0000256" key="3">
    <source>
        <dbReference type="ARBA" id="ARBA00022723"/>
    </source>
</evidence>